<dbReference type="Proteomes" id="UP000766570">
    <property type="component" value="Unassembled WGS sequence"/>
</dbReference>
<reference evidence="1 2" key="1">
    <citation type="submission" date="2021-03" db="EMBL/GenBank/DDBJ databases">
        <title>Sequencing the genomes of 1000 actinobacteria strains.</title>
        <authorList>
            <person name="Klenk H.-P."/>
        </authorList>
    </citation>
    <scope>NUCLEOTIDE SEQUENCE [LARGE SCALE GENOMIC DNA]</scope>
    <source>
        <strain evidence="1 2">DSM 15454</strain>
    </source>
</reference>
<organism evidence="1 2">
    <name type="scientific">Paeniglutamicibacter psychrophenolicus</name>
    <dbReference type="NCBI Taxonomy" id="257454"/>
    <lineage>
        <taxon>Bacteria</taxon>
        <taxon>Bacillati</taxon>
        <taxon>Actinomycetota</taxon>
        <taxon>Actinomycetes</taxon>
        <taxon>Micrococcales</taxon>
        <taxon>Micrococcaceae</taxon>
        <taxon>Paeniglutamicibacter</taxon>
    </lineage>
</organism>
<comment type="caution">
    <text evidence="1">The sequence shown here is derived from an EMBL/GenBank/DDBJ whole genome shotgun (WGS) entry which is preliminary data.</text>
</comment>
<name>A0ABS4WJ88_9MICC</name>
<evidence type="ECO:0000313" key="2">
    <source>
        <dbReference type="Proteomes" id="UP000766570"/>
    </source>
</evidence>
<evidence type="ECO:0008006" key="3">
    <source>
        <dbReference type="Google" id="ProtNLM"/>
    </source>
</evidence>
<evidence type="ECO:0000313" key="1">
    <source>
        <dbReference type="EMBL" id="MBP2376258.1"/>
    </source>
</evidence>
<protein>
    <recommendedName>
        <fullName evidence="3">IS110 family transposase</fullName>
    </recommendedName>
</protein>
<sequence>MTNEITGDVNALTALVRLNEPGLDARKALSAVQIAEVSRWRARDEEPALSVASAEVVRLAKRIGELDKDLAGKNTRITELVKVIEAAPLPGMKGFGVVTAATCLAI</sequence>
<dbReference type="EMBL" id="JAGIOE010000001">
    <property type="protein sequence ID" value="MBP2376258.1"/>
    <property type="molecule type" value="Genomic_DNA"/>
</dbReference>
<keyword evidence="2" id="KW-1185">Reference proteome</keyword>
<gene>
    <name evidence="1" type="ORF">JOF46_004170</name>
</gene>
<accession>A0ABS4WJ88</accession>
<proteinExistence type="predicted"/>